<comment type="function">
    <text evidence="1">Protein component of the very low density lipoprotein (VLDL) of egg-laying females. Potent lipoprotein lipase inhibitor, preventing the loss of triglycerides from VLDL on their way from the liver to the growing oocytes.</text>
</comment>
<feature type="non-terminal residue" evidence="8">
    <location>
        <position position="106"/>
    </location>
</feature>
<reference evidence="8 9" key="1">
    <citation type="submission" date="2019-09" db="EMBL/GenBank/DDBJ databases">
        <title>Bird 10,000 Genomes (B10K) Project - Family phase.</title>
        <authorList>
            <person name="Zhang G."/>
        </authorList>
    </citation>
    <scope>NUCLEOTIDE SEQUENCE [LARGE SCALE GENOMIC DNA]</scope>
    <source>
        <strain evidence="8">B10K-DU-012-10</strain>
        <tissue evidence="8">Blood</tissue>
    </source>
</reference>
<evidence type="ECO:0000256" key="7">
    <source>
        <dbReference type="SAM" id="SignalP"/>
    </source>
</evidence>
<evidence type="ECO:0000256" key="3">
    <source>
        <dbReference type="ARBA" id="ARBA00018120"/>
    </source>
</evidence>
<feature type="signal peptide" evidence="7">
    <location>
        <begin position="1"/>
        <end position="24"/>
    </location>
</feature>
<keyword evidence="5" id="KW-0850">VLDL</keyword>
<dbReference type="Pfam" id="PF05418">
    <property type="entry name" value="Apo-VLDL-II"/>
    <property type="match status" value="1"/>
</dbReference>
<evidence type="ECO:0000256" key="1">
    <source>
        <dbReference type="ARBA" id="ARBA00003325"/>
    </source>
</evidence>
<proteinExistence type="inferred from homology"/>
<evidence type="ECO:0000256" key="4">
    <source>
        <dbReference type="ARBA" id="ARBA00022761"/>
    </source>
</evidence>
<keyword evidence="7" id="KW-0732">Signal</keyword>
<evidence type="ECO:0000256" key="2">
    <source>
        <dbReference type="ARBA" id="ARBA00007385"/>
    </source>
</evidence>
<evidence type="ECO:0000313" key="9">
    <source>
        <dbReference type="Proteomes" id="UP000584880"/>
    </source>
</evidence>
<keyword evidence="4" id="KW-0758">Storage protein</keyword>
<feature type="chain" id="PRO_5029711874" description="Apovitellenin-1" evidence="7">
    <location>
        <begin position="25"/>
        <end position="106"/>
    </location>
</feature>
<keyword evidence="9" id="KW-1185">Reference proteome</keyword>
<gene>
    <name evidence="8" type="primary">Apov1</name>
    <name evidence="8" type="ORF">PTIVIO_R06218</name>
</gene>
<protein>
    <recommendedName>
        <fullName evidence="3">Apovitellenin-1</fullName>
    </recommendedName>
    <alternativeName>
        <fullName evidence="6">Apovitellenin I</fullName>
    </alternativeName>
</protein>
<accession>A0A7K6CCL1</accession>
<comment type="similarity">
    <text evidence="2">Belongs to the apovitellenin family.</text>
</comment>
<dbReference type="GO" id="GO:0004857">
    <property type="term" value="F:enzyme inhibitor activity"/>
    <property type="evidence" value="ECO:0007669"/>
    <property type="project" value="InterPro"/>
</dbReference>
<evidence type="ECO:0000256" key="5">
    <source>
        <dbReference type="ARBA" id="ARBA00023313"/>
    </source>
</evidence>
<sequence>MLQSRALVIALILLLSTTLPEVQSKSIFERDRRDLLAIPEVIASYFYEAVNKVSPKVGQFLLDTVQSPSVIAARQRFVKEAAKVSIMFEQLIEKIKNLWYTKVLGY</sequence>
<dbReference type="GO" id="GO:0006629">
    <property type="term" value="P:lipid metabolic process"/>
    <property type="evidence" value="ECO:0007669"/>
    <property type="project" value="InterPro"/>
</dbReference>
<evidence type="ECO:0000313" key="8">
    <source>
        <dbReference type="EMBL" id="NWV11728.1"/>
    </source>
</evidence>
<organism evidence="8 9">
    <name type="scientific">Ptilonorhynchus violaceus</name>
    <name type="common">Satin bowerbird</name>
    <name type="synonym">Pyrrhocorax violaceus</name>
    <dbReference type="NCBI Taxonomy" id="28724"/>
    <lineage>
        <taxon>Eukaryota</taxon>
        <taxon>Metazoa</taxon>
        <taxon>Chordata</taxon>
        <taxon>Craniata</taxon>
        <taxon>Vertebrata</taxon>
        <taxon>Euteleostomi</taxon>
        <taxon>Archelosauria</taxon>
        <taxon>Archosauria</taxon>
        <taxon>Dinosauria</taxon>
        <taxon>Saurischia</taxon>
        <taxon>Theropoda</taxon>
        <taxon>Coelurosauria</taxon>
        <taxon>Aves</taxon>
        <taxon>Neognathae</taxon>
        <taxon>Neoaves</taxon>
        <taxon>Telluraves</taxon>
        <taxon>Australaves</taxon>
        <taxon>Passeriformes</taxon>
        <taxon>Ptilonorhynchidae</taxon>
        <taxon>Ptilonorhynchus</taxon>
    </lineage>
</organism>
<evidence type="ECO:0000256" key="6">
    <source>
        <dbReference type="ARBA" id="ARBA00030261"/>
    </source>
</evidence>
<dbReference type="InterPro" id="IPR008404">
    <property type="entry name" value="Apo-VLDL-II"/>
</dbReference>
<dbReference type="AlphaFoldDB" id="A0A7K6CCL1"/>
<dbReference type="GO" id="GO:0045735">
    <property type="term" value="F:nutrient reservoir activity"/>
    <property type="evidence" value="ECO:0007669"/>
    <property type="project" value="UniProtKB-KW"/>
</dbReference>
<dbReference type="Proteomes" id="UP000584880">
    <property type="component" value="Unassembled WGS sequence"/>
</dbReference>
<dbReference type="EMBL" id="VZRJ01010148">
    <property type="protein sequence ID" value="NWV11728.1"/>
    <property type="molecule type" value="Genomic_DNA"/>
</dbReference>
<feature type="non-terminal residue" evidence="8">
    <location>
        <position position="1"/>
    </location>
</feature>
<comment type="caution">
    <text evidence="8">The sequence shown here is derived from an EMBL/GenBank/DDBJ whole genome shotgun (WGS) entry which is preliminary data.</text>
</comment>
<dbReference type="GO" id="GO:0034361">
    <property type="term" value="C:very-low-density lipoprotein particle"/>
    <property type="evidence" value="ECO:0007669"/>
    <property type="project" value="UniProtKB-KW"/>
</dbReference>
<name>A0A7K6CCL1_PTIVI</name>
<dbReference type="GO" id="GO:0042627">
    <property type="term" value="C:chylomicron"/>
    <property type="evidence" value="ECO:0007669"/>
    <property type="project" value="InterPro"/>
</dbReference>